<dbReference type="EMBL" id="DS113552">
    <property type="protein sequence ID" value="EAY01944.1"/>
    <property type="molecule type" value="Genomic_DNA"/>
</dbReference>
<reference evidence="11" key="1">
    <citation type="submission" date="2006-10" db="EMBL/GenBank/DDBJ databases">
        <authorList>
            <person name="Amadeo P."/>
            <person name="Zhao Q."/>
            <person name="Wortman J."/>
            <person name="Fraser-Liggett C."/>
            <person name="Carlton J."/>
        </authorList>
    </citation>
    <scope>NUCLEOTIDE SEQUENCE</scope>
    <source>
        <strain evidence="11">G3</strain>
    </source>
</reference>
<proteinExistence type="inferred from homology"/>
<dbReference type="KEGG" id="tva:4759774"/>
<feature type="domain" description="Glutamyl/glutaminyl-tRNA synthetase class Ib catalytic" evidence="8">
    <location>
        <begin position="158"/>
        <end position="462"/>
    </location>
</feature>
<dbReference type="InterPro" id="IPR050132">
    <property type="entry name" value="Gln/Glu-tRNA_Ligase"/>
</dbReference>
<comment type="similarity">
    <text evidence="7">Belongs to the class-I aminoacyl-tRNA synthetase family.</text>
</comment>
<dbReference type="STRING" id="5722.A2EZH8"/>
<dbReference type="Gene3D" id="1.10.1160.10">
    <property type="entry name" value="Glutamyl-trna Synthetase, Domain 2"/>
    <property type="match status" value="1"/>
</dbReference>
<dbReference type="PRINTS" id="PR00987">
    <property type="entry name" value="TRNASYNTHGLU"/>
</dbReference>
<evidence type="ECO:0000256" key="2">
    <source>
        <dbReference type="ARBA" id="ARBA00022598"/>
    </source>
</evidence>
<dbReference type="VEuPathDB" id="TrichDB:TVAG_047990"/>
<evidence type="ECO:0008006" key="13">
    <source>
        <dbReference type="Google" id="ProtNLM"/>
    </source>
</evidence>
<dbReference type="Pfam" id="PF00749">
    <property type="entry name" value="tRNA-synt_1c"/>
    <property type="match status" value="1"/>
</dbReference>
<evidence type="ECO:0000256" key="3">
    <source>
        <dbReference type="ARBA" id="ARBA00022741"/>
    </source>
</evidence>
<dbReference type="SMR" id="A2EZH8"/>
<dbReference type="GO" id="GO:0017102">
    <property type="term" value="C:methionyl glutamyl tRNA synthetase complex"/>
    <property type="evidence" value="ECO:0000318"/>
    <property type="project" value="GO_Central"/>
</dbReference>
<evidence type="ECO:0000313" key="12">
    <source>
        <dbReference type="Proteomes" id="UP000001542"/>
    </source>
</evidence>
<dbReference type="PROSITE" id="PS00178">
    <property type="entry name" value="AA_TRNA_LIGASE_I"/>
    <property type="match status" value="1"/>
</dbReference>
<dbReference type="FunFam" id="1.10.1160.10:FF:000001">
    <property type="entry name" value="Glutamine--tRNA ligase"/>
    <property type="match status" value="1"/>
</dbReference>
<evidence type="ECO:0000313" key="11">
    <source>
        <dbReference type="EMBL" id="EAY01944.1"/>
    </source>
</evidence>
<dbReference type="Proteomes" id="UP000001542">
    <property type="component" value="Unassembled WGS sequence"/>
</dbReference>
<name>A2EZH8_TRIV3</name>
<dbReference type="Pfam" id="PF20974">
    <property type="entry name" value="tRNA-synt_1c_C2"/>
    <property type="match status" value="1"/>
</dbReference>
<protein>
    <recommendedName>
        <fullName evidence="13">Glutamate--tRNA ligase</fullName>
    </recommendedName>
</protein>
<dbReference type="OMA" id="FIHIPDG"/>
<dbReference type="eggNOG" id="KOG1147">
    <property type="taxonomic scope" value="Eukaryota"/>
</dbReference>
<dbReference type="SUPFAM" id="SSF47616">
    <property type="entry name" value="GST C-terminal domain-like"/>
    <property type="match status" value="1"/>
</dbReference>
<evidence type="ECO:0000256" key="6">
    <source>
        <dbReference type="ARBA" id="ARBA00023146"/>
    </source>
</evidence>
<dbReference type="VEuPathDB" id="TrichDB:TVAGG3_0657540"/>
<evidence type="ECO:0000259" key="8">
    <source>
        <dbReference type="Pfam" id="PF00749"/>
    </source>
</evidence>
<dbReference type="Pfam" id="PF03950">
    <property type="entry name" value="tRNA-synt_1c_C"/>
    <property type="match status" value="1"/>
</dbReference>
<evidence type="ECO:0000256" key="5">
    <source>
        <dbReference type="ARBA" id="ARBA00022917"/>
    </source>
</evidence>
<dbReference type="InterPro" id="IPR001412">
    <property type="entry name" value="aa-tRNA-synth_I_CS"/>
</dbReference>
<dbReference type="InterPro" id="IPR020061">
    <property type="entry name" value="Glu_tRNA_lig_a-bdl"/>
</dbReference>
<reference evidence="11" key="2">
    <citation type="journal article" date="2007" name="Science">
        <title>Draft genome sequence of the sexually transmitted pathogen Trichomonas vaginalis.</title>
        <authorList>
            <person name="Carlton J.M."/>
            <person name="Hirt R.P."/>
            <person name="Silva J.C."/>
            <person name="Delcher A.L."/>
            <person name="Schatz M."/>
            <person name="Zhao Q."/>
            <person name="Wortman J.R."/>
            <person name="Bidwell S.L."/>
            <person name="Alsmark U.C.M."/>
            <person name="Besteiro S."/>
            <person name="Sicheritz-Ponten T."/>
            <person name="Noel C.J."/>
            <person name="Dacks J.B."/>
            <person name="Foster P.G."/>
            <person name="Simillion C."/>
            <person name="Van de Peer Y."/>
            <person name="Miranda-Saavedra D."/>
            <person name="Barton G.J."/>
            <person name="Westrop G.D."/>
            <person name="Mueller S."/>
            <person name="Dessi D."/>
            <person name="Fiori P.L."/>
            <person name="Ren Q."/>
            <person name="Paulsen I."/>
            <person name="Zhang H."/>
            <person name="Bastida-Corcuera F.D."/>
            <person name="Simoes-Barbosa A."/>
            <person name="Brown M.T."/>
            <person name="Hayes R.D."/>
            <person name="Mukherjee M."/>
            <person name="Okumura C.Y."/>
            <person name="Schneider R."/>
            <person name="Smith A.J."/>
            <person name="Vanacova S."/>
            <person name="Villalvazo M."/>
            <person name="Haas B.J."/>
            <person name="Pertea M."/>
            <person name="Feldblyum T.V."/>
            <person name="Utterback T.R."/>
            <person name="Shu C.L."/>
            <person name="Osoegawa K."/>
            <person name="de Jong P.J."/>
            <person name="Hrdy I."/>
            <person name="Horvathova L."/>
            <person name="Zubacova Z."/>
            <person name="Dolezal P."/>
            <person name="Malik S.B."/>
            <person name="Logsdon J.M. Jr."/>
            <person name="Henze K."/>
            <person name="Gupta A."/>
            <person name="Wang C.C."/>
            <person name="Dunne R.L."/>
            <person name="Upcroft J.A."/>
            <person name="Upcroft P."/>
            <person name="White O."/>
            <person name="Salzberg S.L."/>
            <person name="Tang P."/>
            <person name="Chiu C.-H."/>
            <person name="Lee Y.-S."/>
            <person name="Embley T.M."/>
            <person name="Coombs G.H."/>
            <person name="Mottram J.C."/>
            <person name="Tachezy J."/>
            <person name="Fraser-Liggett C.M."/>
            <person name="Johnson P.J."/>
        </authorList>
    </citation>
    <scope>NUCLEOTIDE SEQUENCE [LARGE SCALE GENOMIC DNA]</scope>
    <source>
        <strain evidence="11">G3</strain>
    </source>
</reference>
<dbReference type="GO" id="GO:0005829">
    <property type="term" value="C:cytosol"/>
    <property type="evidence" value="ECO:0000318"/>
    <property type="project" value="GO_Central"/>
</dbReference>
<dbReference type="GO" id="GO:0006424">
    <property type="term" value="P:glutamyl-tRNA aminoacylation"/>
    <property type="evidence" value="ECO:0000318"/>
    <property type="project" value="GO_Central"/>
</dbReference>
<dbReference type="GO" id="GO:0004818">
    <property type="term" value="F:glutamate-tRNA ligase activity"/>
    <property type="evidence" value="ECO:0000318"/>
    <property type="project" value="GO_Central"/>
</dbReference>
<accession>A2EZH8</accession>
<keyword evidence="6 7" id="KW-0030">Aminoacyl-tRNA synthetase</keyword>
<dbReference type="InterPro" id="IPR036282">
    <property type="entry name" value="Glutathione-S-Trfase_C_sf"/>
</dbReference>
<keyword evidence="1" id="KW-0963">Cytoplasm</keyword>
<keyword evidence="5 7" id="KW-0648">Protein biosynthesis</keyword>
<gene>
    <name evidence="11" type="ORF">TVAG_047990</name>
</gene>
<dbReference type="InterPro" id="IPR014729">
    <property type="entry name" value="Rossmann-like_a/b/a_fold"/>
</dbReference>
<dbReference type="RefSeq" id="XP_001330459.1">
    <property type="nucleotide sequence ID" value="XM_001330424.1"/>
</dbReference>
<dbReference type="AlphaFoldDB" id="A2EZH8"/>
<organism evidence="11 12">
    <name type="scientific">Trichomonas vaginalis (strain ATCC PRA-98 / G3)</name>
    <dbReference type="NCBI Taxonomy" id="412133"/>
    <lineage>
        <taxon>Eukaryota</taxon>
        <taxon>Metamonada</taxon>
        <taxon>Parabasalia</taxon>
        <taxon>Trichomonadida</taxon>
        <taxon>Trichomonadidae</taxon>
        <taxon>Trichomonas</taxon>
    </lineage>
</organism>
<evidence type="ECO:0000256" key="4">
    <source>
        <dbReference type="ARBA" id="ARBA00022840"/>
    </source>
</evidence>
<keyword evidence="3 7" id="KW-0547">Nucleotide-binding</keyword>
<feature type="domain" description="Glutamyl/glutaminyl-tRNA synthetase class Ib anti-codon binding" evidence="9">
    <location>
        <begin position="466"/>
        <end position="553"/>
    </location>
</feature>
<dbReference type="OrthoDB" id="1350766at2759"/>
<keyword evidence="12" id="KW-1185">Reference proteome</keyword>
<dbReference type="GO" id="GO:0005524">
    <property type="term" value="F:ATP binding"/>
    <property type="evidence" value="ECO:0007669"/>
    <property type="project" value="UniProtKB-KW"/>
</dbReference>
<keyword evidence="2 7" id="KW-0436">Ligase</keyword>
<dbReference type="PANTHER" id="PTHR43097:SF5">
    <property type="entry name" value="GLUTAMATE--TRNA LIGASE"/>
    <property type="match status" value="1"/>
</dbReference>
<dbReference type="SUPFAM" id="SSF50715">
    <property type="entry name" value="Ribosomal protein L25-like"/>
    <property type="match status" value="1"/>
</dbReference>
<dbReference type="Gene3D" id="3.90.800.10">
    <property type="entry name" value="Glutamyl-tRNA Synthetase, Domain 3"/>
    <property type="match status" value="1"/>
</dbReference>
<evidence type="ECO:0000256" key="1">
    <source>
        <dbReference type="ARBA" id="ARBA00022490"/>
    </source>
</evidence>
<dbReference type="Gene3D" id="3.40.50.620">
    <property type="entry name" value="HUPs"/>
    <property type="match status" value="1"/>
</dbReference>
<dbReference type="FunFam" id="3.90.800.10:FF:000001">
    <property type="entry name" value="Glutamine--tRNA ligase"/>
    <property type="match status" value="1"/>
</dbReference>
<sequence>MEFVCPAKTAAAPLANITFYFAQKAAKIKVSRTGESVVLTDGDNKIEGEIAVALHLAKALNLPIYPEAHRAEIDAHVNLYPKVQDGLLQKDFAFVVGNEFTLADIAVYAAIQKSGLEVSNNWYNTVAANPMIKRYHSSVNAEQNKKTAAKKAEAPKEKVCTRFAPEPSGYLHIGHAKAALASEMYTRSRGGEFILRFDDTNPKNESAEFEEIIKKDLELLDIKFDRCERTSDYIPIIIEKLVDFIKQGKAYVDDTPADVISEQRLKLQPSVHRDDTVEQNLAAWEEMLKRTEHGLKCVVRAKIDYQSKNGVMRDPVIARHIENGYHPKTGTKYPVFPVYDFACPIVDSLAGVTHAMRSWEYTDRDHLYYYFIDALHLRKVKIISFSRLSFTHTALGKRHLRKLVAEHLAEGWDDPRFPTVRGLRRRGLIPDTLKQFCQAQGASATQNMHEWGKLWSLNRAIIQPSSPRVMSIAPESAVKLYIEGAPEGVVTCNVNDKVKTLGTKELATGPNVLIEEEDAKLLQVGGKACLLHWNTFTVTDIQKDGEKIVEVKAKWLGDNDFKSTKKLNWIVADKAVEITMREWNYLIEEPIYNPEMDITKAICKVPFADTKLLVDASINNIKQGQILQLERRADCIVDKIEDGKYMVFLIPTGTIRNLGLPIKIQLFAEESQ</sequence>
<dbReference type="InterPro" id="IPR020059">
    <property type="entry name" value="Glu/Gln-tRNA-synth_Ib_codon-bd"/>
</dbReference>
<evidence type="ECO:0000259" key="9">
    <source>
        <dbReference type="Pfam" id="PF03950"/>
    </source>
</evidence>
<dbReference type="FunCoup" id="A2EZH8">
    <property type="interactions" value="254"/>
</dbReference>
<dbReference type="InterPro" id="IPR011035">
    <property type="entry name" value="Ribosomal_bL25/Gln-tRNA_synth"/>
</dbReference>
<dbReference type="SUPFAM" id="SSF52374">
    <property type="entry name" value="Nucleotidylyl transferase"/>
    <property type="match status" value="1"/>
</dbReference>
<dbReference type="PANTHER" id="PTHR43097">
    <property type="entry name" value="GLUTAMINE-TRNA LIGASE"/>
    <property type="match status" value="1"/>
</dbReference>
<dbReference type="InterPro" id="IPR020058">
    <property type="entry name" value="Glu/Gln-tRNA-synth_Ib_cat-dom"/>
</dbReference>
<evidence type="ECO:0000256" key="7">
    <source>
        <dbReference type="RuleBase" id="RU363037"/>
    </source>
</evidence>
<dbReference type="InParanoid" id="A2EZH8"/>
<evidence type="ECO:0000259" key="10">
    <source>
        <dbReference type="Pfam" id="PF20974"/>
    </source>
</evidence>
<dbReference type="Gene3D" id="1.20.1050.130">
    <property type="match status" value="1"/>
</dbReference>
<keyword evidence="4 7" id="KW-0067">ATP-binding</keyword>
<feature type="domain" description="tRNA synthetases class I (E and Q) anti-codon binding" evidence="10">
    <location>
        <begin position="567"/>
        <end position="633"/>
    </location>
</feature>
<dbReference type="InterPro" id="IPR000924">
    <property type="entry name" value="Glu/Gln-tRNA-synth"/>
</dbReference>
<dbReference type="InterPro" id="IPR049437">
    <property type="entry name" value="tRNA-synt_1c_C2"/>
</dbReference>